<dbReference type="PANTHER" id="PTHR43540:SF6">
    <property type="entry name" value="ISOCHORISMATASE-LIKE DOMAIN-CONTAINING PROTEIN"/>
    <property type="match status" value="1"/>
</dbReference>
<dbReference type="RefSeq" id="WP_148896088.1">
    <property type="nucleotide sequence ID" value="NZ_VNIB01000007.1"/>
</dbReference>
<evidence type="ECO:0000256" key="1">
    <source>
        <dbReference type="ARBA" id="ARBA00022801"/>
    </source>
</evidence>
<comment type="caution">
    <text evidence="3">The sequence shown here is derived from an EMBL/GenBank/DDBJ whole genome shotgun (WGS) entry which is preliminary data.</text>
</comment>
<evidence type="ECO:0000313" key="4">
    <source>
        <dbReference type="Proteomes" id="UP000324159"/>
    </source>
</evidence>
<evidence type="ECO:0000313" key="3">
    <source>
        <dbReference type="EMBL" id="TYO98322.1"/>
    </source>
</evidence>
<organism evidence="3 4">
    <name type="scientific">Geothermobacter ehrlichii</name>
    <dbReference type="NCBI Taxonomy" id="213224"/>
    <lineage>
        <taxon>Bacteria</taxon>
        <taxon>Pseudomonadati</taxon>
        <taxon>Thermodesulfobacteriota</taxon>
        <taxon>Desulfuromonadia</taxon>
        <taxon>Desulfuromonadales</taxon>
        <taxon>Geothermobacteraceae</taxon>
        <taxon>Geothermobacter</taxon>
    </lineage>
</organism>
<dbReference type="InterPro" id="IPR050272">
    <property type="entry name" value="Isochorismatase-like_hydrls"/>
</dbReference>
<dbReference type="Pfam" id="PF00857">
    <property type="entry name" value="Isochorismatase"/>
    <property type="match status" value="1"/>
</dbReference>
<dbReference type="OrthoDB" id="9791276at2"/>
<dbReference type="AlphaFoldDB" id="A0A5D3WM10"/>
<dbReference type="Gene3D" id="3.40.50.850">
    <property type="entry name" value="Isochorismatase-like"/>
    <property type="match status" value="1"/>
</dbReference>
<dbReference type="GO" id="GO:0016787">
    <property type="term" value="F:hydrolase activity"/>
    <property type="evidence" value="ECO:0007669"/>
    <property type="project" value="UniProtKB-KW"/>
</dbReference>
<dbReference type="SUPFAM" id="SSF52499">
    <property type="entry name" value="Isochorismatase-like hydrolases"/>
    <property type="match status" value="1"/>
</dbReference>
<keyword evidence="1" id="KW-0378">Hydrolase</keyword>
<accession>A0A5D3WM10</accession>
<dbReference type="EMBL" id="VNIB01000007">
    <property type="protein sequence ID" value="TYO98322.1"/>
    <property type="molecule type" value="Genomic_DNA"/>
</dbReference>
<dbReference type="Proteomes" id="UP000324159">
    <property type="component" value="Unassembled WGS sequence"/>
</dbReference>
<dbReference type="PANTHER" id="PTHR43540">
    <property type="entry name" value="PEROXYUREIDOACRYLATE/UREIDOACRYLATE AMIDOHYDROLASE-RELATED"/>
    <property type="match status" value="1"/>
</dbReference>
<dbReference type="InterPro" id="IPR000868">
    <property type="entry name" value="Isochorismatase-like_dom"/>
</dbReference>
<sequence length="175" mass="19191">MRQALVIIDMLNDFVQPGAPLEVPATREILPALQQRLRQARAQGLPVIHVCDAHAPDDSEFSRMGWPPHAVRGTRGAQIVDELAPLPGETTVCKTTYSGFHATDLDEHLRRLQVDELVLTGCVTSICVLYTAADAVMRGYRVRVPADCVAHLDPGDGAFALRQMRQVLGVDVEED</sequence>
<gene>
    <name evidence="3" type="ORF">EDC39_107123</name>
</gene>
<dbReference type="CDD" id="cd00431">
    <property type="entry name" value="cysteine_hydrolases"/>
    <property type="match status" value="1"/>
</dbReference>
<proteinExistence type="predicted"/>
<dbReference type="InterPro" id="IPR036380">
    <property type="entry name" value="Isochorismatase-like_sf"/>
</dbReference>
<feature type="domain" description="Isochorismatase-like" evidence="2">
    <location>
        <begin position="4"/>
        <end position="168"/>
    </location>
</feature>
<name>A0A5D3WM10_9BACT</name>
<evidence type="ECO:0000259" key="2">
    <source>
        <dbReference type="Pfam" id="PF00857"/>
    </source>
</evidence>
<keyword evidence="4" id="KW-1185">Reference proteome</keyword>
<protein>
    <submittedName>
        <fullName evidence="3">Nicotinamidase-related amidase</fullName>
    </submittedName>
</protein>
<reference evidence="3 4" key="1">
    <citation type="submission" date="2019-07" db="EMBL/GenBank/DDBJ databases">
        <title>Genomic Encyclopedia of Type Strains, Phase IV (KMG-IV): sequencing the most valuable type-strain genomes for metagenomic binning, comparative biology and taxonomic classification.</title>
        <authorList>
            <person name="Goeker M."/>
        </authorList>
    </citation>
    <scope>NUCLEOTIDE SEQUENCE [LARGE SCALE GENOMIC DNA]</scope>
    <source>
        <strain evidence="3 4">SS015</strain>
    </source>
</reference>